<keyword evidence="2" id="KW-1185">Reference proteome</keyword>
<dbReference type="Pfam" id="PF14367">
    <property type="entry name" value="DUF4411"/>
    <property type="match status" value="1"/>
</dbReference>
<gene>
    <name evidence="1" type="ORF">ACFPK8_17410</name>
</gene>
<sequence>MYLVDANILIEAKNRYYAFDIAPGFWEWLDRAHRQGVTCSIDSVRDELLRGDDELTGWAAAHRDFFRPLDQRTTTHFGALTAWVTAQGYRPSAINAFTGKDADFQLIAFAVEHGFTVATHERPKPNARKRVLIPDVCVAMGVPTVDTFDMMRATGASLHLALAPFDDGALVAPTLPGLE</sequence>
<dbReference type="Gene3D" id="3.40.50.1010">
    <property type="entry name" value="5'-nuclease"/>
    <property type="match status" value="1"/>
</dbReference>
<dbReference type="InterPro" id="IPR016541">
    <property type="entry name" value="UCP008505"/>
</dbReference>
<dbReference type="EMBL" id="JBHSLN010000087">
    <property type="protein sequence ID" value="MFC5299298.1"/>
    <property type="molecule type" value="Genomic_DNA"/>
</dbReference>
<comment type="caution">
    <text evidence="1">The sequence shown here is derived from an EMBL/GenBank/DDBJ whole genome shotgun (WGS) entry which is preliminary data.</text>
</comment>
<dbReference type="GeneID" id="303296950"/>
<protein>
    <submittedName>
        <fullName evidence="1">DUF4411 family protein</fullName>
    </submittedName>
</protein>
<accession>A0ABW0FKH6</accession>
<proteinExistence type="predicted"/>
<dbReference type="Proteomes" id="UP001595937">
    <property type="component" value="Unassembled WGS sequence"/>
</dbReference>
<reference evidence="2" key="1">
    <citation type="journal article" date="2019" name="Int. J. Syst. Evol. Microbiol.">
        <title>The Global Catalogue of Microorganisms (GCM) 10K type strain sequencing project: providing services to taxonomists for standard genome sequencing and annotation.</title>
        <authorList>
            <consortium name="The Broad Institute Genomics Platform"/>
            <consortium name="The Broad Institute Genome Sequencing Center for Infectious Disease"/>
            <person name="Wu L."/>
            <person name="Ma J."/>
        </authorList>
    </citation>
    <scope>NUCLEOTIDE SEQUENCE [LARGE SCALE GENOMIC DNA]</scope>
    <source>
        <strain evidence="2">CGMCC 1.16455</strain>
    </source>
</reference>
<dbReference type="SUPFAM" id="SSF88723">
    <property type="entry name" value="PIN domain-like"/>
    <property type="match status" value="1"/>
</dbReference>
<name>A0ABW0FKH6_9MICO</name>
<dbReference type="InterPro" id="IPR029060">
    <property type="entry name" value="PIN-like_dom_sf"/>
</dbReference>
<evidence type="ECO:0000313" key="2">
    <source>
        <dbReference type="Proteomes" id="UP001595937"/>
    </source>
</evidence>
<dbReference type="RefSeq" id="WP_343923416.1">
    <property type="nucleotide sequence ID" value="NZ_BAAAIR010000033.1"/>
</dbReference>
<organism evidence="1 2">
    <name type="scientific">Brachybacterium tyrofermentans</name>
    <dbReference type="NCBI Taxonomy" id="47848"/>
    <lineage>
        <taxon>Bacteria</taxon>
        <taxon>Bacillati</taxon>
        <taxon>Actinomycetota</taxon>
        <taxon>Actinomycetes</taxon>
        <taxon>Micrococcales</taxon>
        <taxon>Dermabacteraceae</taxon>
        <taxon>Brachybacterium</taxon>
    </lineage>
</organism>
<evidence type="ECO:0000313" key="1">
    <source>
        <dbReference type="EMBL" id="MFC5299298.1"/>
    </source>
</evidence>